<dbReference type="Gene3D" id="3.40.50.720">
    <property type="entry name" value="NAD(P)-binding Rossmann-like Domain"/>
    <property type="match status" value="1"/>
</dbReference>
<dbReference type="GO" id="GO:0016491">
    <property type="term" value="F:oxidoreductase activity"/>
    <property type="evidence" value="ECO:0007669"/>
    <property type="project" value="UniProtKB-KW"/>
</dbReference>
<dbReference type="InterPro" id="IPR051609">
    <property type="entry name" value="NmrA/Isoflavone_reductase-like"/>
</dbReference>
<dbReference type="CDD" id="cd05259">
    <property type="entry name" value="PCBER_SDR_a"/>
    <property type="match status" value="1"/>
</dbReference>
<dbReference type="OrthoDB" id="9974981at2759"/>
<dbReference type="Proteomes" id="UP000054321">
    <property type="component" value="Unassembled WGS sequence"/>
</dbReference>
<dbReference type="InterPro" id="IPR008030">
    <property type="entry name" value="NmrA-like"/>
</dbReference>
<accession>A0A0C3GTT7</accession>
<dbReference type="InterPro" id="IPR045312">
    <property type="entry name" value="PCBER-like"/>
</dbReference>
<dbReference type="InParanoid" id="A0A0C3GTT7"/>
<dbReference type="PANTHER" id="PTHR47706:SF1">
    <property type="entry name" value="CIPA-LIKE, PUTATIVE (AFU_ORTHOLOGUE AFUA_1G12460)-RELATED"/>
    <property type="match status" value="1"/>
</dbReference>
<dbReference type="PANTHER" id="PTHR47706">
    <property type="entry name" value="NMRA-LIKE FAMILY PROTEIN"/>
    <property type="match status" value="1"/>
</dbReference>
<organism evidence="4 5">
    <name type="scientific">Oidiodendron maius (strain Zn)</name>
    <dbReference type="NCBI Taxonomy" id="913774"/>
    <lineage>
        <taxon>Eukaryota</taxon>
        <taxon>Fungi</taxon>
        <taxon>Dikarya</taxon>
        <taxon>Ascomycota</taxon>
        <taxon>Pezizomycotina</taxon>
        <taxon>Leotiomycetes</taxon>
        <taxon>Leotiomycetes incertae sedis</taxon>
        <taxon>Myxotrichaceae</taxon>
        <taxon>Oidiodendron</taxon>
    </lineage>
</organism>
<dbReference type="AlphaFoldDB" id="A0A0C3GTT7"/>
<dbReference type="Gene3D" id="3.90.25.10">
    <property type="entry name" value="UDP-galactose 4-epimerase, domain 1"/>
    <property type="match status" value="1"/>
</dbReference>
<dbReference type="Pfam" id="PF05368">
    <property type="entry name" value="NmrA"/>
    <property type="match status" value="1"/>
</dbReference>
<evidence type="ECO:0000313" key="5">
    <source>
        <dbReference type="Proteomes" id="UP000054321"/>
    </source>
</evidence>
<dbReference type="HOGENOM" id="CLU_044876_3_3_1"/>
<keyword evidence="5" id="KW-1185">Reference proteome</keyword>
<sequence>MSVIKNVAVAGAAGDLGTPVLNAIVNSGKFNVTVLVRTAGKATFPSSVKEVEADFTSVSSLTNALKGQDALVSTVGTSGLQGQTLLIDASIAAGVSRFIPSEFGSDLDNPKVGALPVFGYKMAVKKYAEEKASEHPNFSYTNIRNAAFLDWGLEKSFLLDWASGKPRIYDSGDQLLSATTLATVGQAVVGVLLHPEETKNRAVRIHDLSISQNKLLAIAKKISPNRTLEPYHDSTEKIFKGAHDKIAKGDYSPGVLFEFIICSLFGEGYGALHTSEADNKLLGIAGDKSDADIEAILKPLLA</sequence>
<proteinExistence type="predicted"/>
<protein>
    <recommendedName>
        <fullName evidence="3">NmrA-like domain-containing protein</fullName>
    </recommendedName>
</protein>
<reference evidence="5" key="2">
    <citation type="submission" date="2015-01" db="EMBL/GenBank/DDBJ databases">
        <title>Evolutionary Origins and Diversification of the Mycorrhizal Mutualists.</title>
        <authorList>
            <consortium name="DOE Joint Genome Institute"/>
            <consortium name="Mycorrhizal Genomics Consortium"/>
            <person name="Kohler A."/>
            <person name="Kuo A."/>
            <person name="Nagy L.G."/>
            <person name="Floudas D."/>
            <person name="Copeland A."/>
            <person name="Barry K.W."/>
            <person name="Cichocki N."/>
            <person name="Veneault-Fourrey C."/>
            <person name="LaButti K."/>
            <person name="Lindquist E.A."/>
            <person name="Lipzen A."/>
            <person name="Lundell T."/>
            <person name="Morin E."/>
            <person name="Murat C."/>
            <person name="Riley R."/>
            <person name="Ohm R."/>
            <person name="Sun H."/>
            <person name="Tunlid A."/>
            <person name="Henrissat B."/>
            <person name="Grigoriev I.V."/>
            <person name="Hibbett D.S."/>
            <person name="Martin F."/>
        </authorList>
    </citation>
    <scope>NUCLEOTIDE SEQUENCE [LARGE SCALE GENOMIC DNA]</scope>
    <source>
        <strain evidence="5">Zn</strain>
    </source>
</reference>
<evidence type="ECO:0000256" key="2">
    <source>
        <dbReference type="ARBA" id="ARBA00023002"/>
    </source>
</evidence>
<feature type="domain" description="NmrA-like" evidence="3">
    <location>
        <begin position="5"/>
        <end position="230"/>
    </location>
</feature>
<reference evidence="4 5" key="1">
    <citation type="submission" date="2014-04" db="EMBL/GenBank/DDBJ databases">
        <authorList>
            <consortium name="DOE Joint Genome Institute"/>
            <person name="Kuo A."/>
            <person name="Martino E."/>
            <person name="Perotto S."/>
            <person name="Kohler A."/>
            <person name="Nagy L.G."/>
            <person name="Floudas D."/>
            <person name="Copeland A."/>
            <person name="Barry K.W."/>
            <person name="Cichocki N."/>
            <person name="Veneault-Fourrey C."/>
            <person name="LaButti K."/>
            <person name="Lindquist E.A."/>
            <person name="Lipzen A."/>
            <person name="Lundell T."/>
            <person name="Morin E."/>
            <person name="Murat C."/>
            <person name="Sun H."/>
            <person name="Tunlid A."/>
            <person name="Henrissat B."/>
            <person name="Grigoriev I.V."/>
            <person name="Hibbett D.S."/>
            <person name="Martin F."/>
            <person name="Nordberg H.P."/>
            <person name="Cantor M.N."/>
            <person name="Hua S.X."/>
        </authorList>
    </citation>
    <scope>NUCLEOTIDE SEQUENCE [LARGE SCALE GENOMIC DNA]</scope>
    <source>
        <strain evidence="4 5">Zn</strain>
    </source>
</reference>
<evidence type="ECO:0000256" key="1">
    <source>
        <dbReference type="ARBA" id="ARBA00022857"/>
    </source>
</evidence>
<keyword evidence="2" id="KW-0560">Oxidoreductase</keyword>
<dbReference type="SUPFAM" id="SSF51735">
    <property type="entry name" value="NAD(P)-binding Rossmann-fold domains"/>
    <property type="match status" value="1"/>
</dbReference>
<gene>
    <name evidence="4" type="ORF">OIDMADRAFT_104523</name>
</gene>
<evidence type="ECO:0000259" key="3">
    <source>
        <dbReference type="Pfam" id="PF05368"/>
    </source>
</evidence>
<dbReference type="EMBL" id="KN832878">
    <property type="protein sequence ID" value="KIM99480.1"/>
    <property type="molecule type" value="Genomic_DNA"/>
</dbReference>
<evidence type="ECO:0000313" key="4">
    <source>
        <dbReference type="EMBL" id="KIM99480.1"/>
    </source>
</evidence>
<keyword evidence="1" id="KW-0521">NADP</keyword>
<name>A0A0C3GTT7_OIDMZ</name>
<dbReference type="STRING" id="913774.A0A0C3GTT7"/>
<dbReference type="InterPro" id="IPR036291">
    <property type="entry name" value="NAD(P)-bd_dom_sf"/>
</dbReference>